<reference evidence="4" key="1">
    <citation type="submission" date="2015-01" db="EMBL/GenBank/DDBJ databases">
        <authorList>
            <person name="Manzoor Shahid"/>
            <person name="Zubair Saima"/>
        </authorList>
    </citation>
    <scope>NUCLEOTIDE SEQUENCE [LARGE SCALE GENOMIC DNA]</scope>
    <source>
        <strain evidence="4">Sp3</strain>
    </source>
</reference>
<feature type="transmembrane region" description="Helical" evidence="1">
    <location>
        <begin position="12"/>
        <end position="30"/>
    </location>
</feature>
<protein>
    <submittedName>
        <fullName evidence="3">Sporulation protein-like protein</fullName>
    </submittedName>
</protein>
<evidence type="ECO:0000259" key="2">
    <source>
        <dbReference type="Pfam" id="PF08486"/>
    </source>
</evidence>
<organism evidence="3 4">
    <name type="scientific">Syntrophaceticus schinkii</name>
    <dbReference type="NCBI Taxonomy" id="499207"/>
    <lineage>
        <taxon>Bacteria</taxon>
        <taxon>Bacillati</taxon>
        <taxon>Bacillota</taxon>
        <taxon>Clostridia</taxon>
        <taxon>Thermoanaerobacterales</taxon>
        <taxon>Thermoanaerobacterales Family III. Incertae Sedis</taxon>
        <taxon>Syntrophaceticus</taxon>
    </lineage>
</organism>
<dbReference type="AlphaFoldDB" id="A0A0B7MIZ5"/>
<keyword evidence="1" id="KW-0472">Membrane</keyword>
<proteinExistence type="predicted"/>
<dbReference type="NCBIfam" id="TIGR02669">
    <property type="entry name" value="SpoIID_LytB"/>
    <property type="match status" value="1"/>
</dbReference>
<gene>
    <name evidence="3" type="ORF">SSCH_1520015</name>
</gene>
<dbReference type="InterPro" id="IPR013486">
    <property type="entry name" value="SpoIID/LytB"/>
</dbReference>
<name>A0A0B7MIZ5_9FIRM</name>
<keyword evidence="1" id="KW-1133">Transmembrane helix</keyword>
<accession>A0A0B7MIZ5</accession>
<keyword evidence="4" id="KW-1185">Reference proteome</keyword>
<dbReference type="GO" id="GO:0030435">
    <property type="term" value="P:sporulation resulting in formation of a cellular spore"/>
    <property type="evidence" value="ECO:0007669"/>
    <property type="project" value="InterPro"/>
</dbReference>
<dbReference type="RefSeq" id="WP_084710925.1">
    <property type="nucleotide sequence ID" value="NZ_CDRZ01000060.1"/>
</dbReference>
<evidence type="ECO:0000313" key="3">
    <source>
        <dbReference type="EMBL" id="CEO88173.1"/>
    </source>
</evidence>
<dbReference type="InterPro" id="IPR013693">
    <property type="entry name" value="SpoIID/LytB_N"/>
</dbReference>
<keyword evidence="1" id="KW-0812">Transmembrane</keyword>
<feature type="domain" description="Sporulation stage II protein D amidase enhancer LytB N-terminal" evidence="2">
    <location>
        <begin position="59"/>
        <end position="161"/>
    </location>
</feature>
<dbReference type="Proteomes" id="UP000046155">
    <property type="component" value="Unassembled WGS sequence"/>
</dbReference>
<dbReference type="Pfam" id="PF08486">
    <property type="entry name" value="SpoIID"/>
    <property type="match status" value="1"/>
</dbReference>
<dbReference type="OrthoDB" id="9794671at2"/>
<dbReference type="EMBL" id="CDRZ01000060">
    <property type="protein sequence ID" value="CEO88173.1"/>
    <property type="molecule type" value="Genomic_DNA"/>
</dbReference>
<evidence type="ECO:0000313" key="4">
    <source>
        <dbReference type="Proteomes" id="UP000046155"/>
    </source>
</evidence>
<evidence type="ECO:0000256" key="1">
    <source>
        <dbReference type="SAM" id="Phobius"/>
    </source>
</evidence>
<sequence length="193" mass="21708">MRNRFRGYRWLGYVVVVLILVVIGLPALLVRGCSWESREPIGEEDGEPQVKLQLQVSAGQVESMPLEQYIIGVVAGEMPVSFHQEALKAQAVAARTYTLLRLNRESQDEKHPAAHLCADPAHCQAWIDAAEMRKRWGWHFRANYNKIATAVKETRGQVLTYDGELIDPVYHASVVGGGAPRMHVRCGGMRYRI</sequence>